<dbReference type="InterPro" id="IPR036376">
    <property type="entry name" value="RuBisCO_lsu_C_sf"/>
</dbReference>
<evidence type="ECO:0000313" key="4">
    <source>
        <dbReference type="Proteomes" id="UP000243975"/>
    </source>
</evidence>
<dbReference type="InterPro" id="IPR000685">
    <property type="entry name" value="RuBisCO_lsu_C"/>
</dbReference>
<dbReference type="EMBL" id="LEKV01001773">
    <property type="protein sequence ID" value="KVI06653.1"/>
    <property type="molecule type" value="Genomic_DNA"/>
</dbReference>
<keyword evidence="4" id="KW-1185">Reference proteome</keyword>
<dbReference type="Gramene" id="KVI06653">
    <property type="protein sequence ID" value="KVI06653"/>
    <property type="gene ID" value="Ccrd_014996"/>
</dbReference>
<protein>
    <submittedName>
        <fullName evidence="3">Ribulose bisphosphate carboxylase, large subunit, C-terminal</fullName>
    </submittedName>
</protein>
<dbReference type="GO" id="GO:0000287">
    <property type="term" value="F:magnesium ion binding"/>
    <property type="evidence" value="ECO:0007669"/>
    <property type="project" value="InterPro"/>
</dbReference>
<accession>A0A103YCN2</accession>
<feature type="non-terminal residue" evidence="3">
    <location>
        <position position="154"/>
    </location>
</feature>
<evidence type="ECO:0000256" key="1">
    <source>
        <dbReference type="SAM" id="MobiDB-lite"/>
    </source>
</evidence>
<gene>
    <name evidence="3" type="ORF">Ccrd_014996</name>
</gene>
<organism evidence="3 4">
    <name type="scientific">Cynara cardunculus var. scolymus</name>
    <name type="common">Globe artichoke</name>
    <name type="synonym">Cynara scolymus</name>
    <dbReference type="NCBI Taxonomy" id="59895"/>
    <lineage>
        <taxon>Eukaryota</taxon>
        <taxon>Viridiplantae</taxon>
        <taxon>Streptophyta</taxon>
        <taxon>Embryophyta</taxon>
        <taxon>Tracheophyta</taxon>
        <taxon>Spermatophyta</taxon>
        <taxon>Magnoliopsida</taxon>
        <taxon>eudicotyledons</taxon>
        <taxon>Gunneridae</taxon>
        <taxon>Pentapetalae</taxon>
        <taxon>asterids</taxon>
        <taxon>campanulids</taxon>
        <taxon>Asterales</taxon>
        <taxon>Asteraceae</taxon>
        <taxon>Carduoideae</taxon>
        <taxon>Cardueae</taxon>
        <taxon>Carduinae</taxon>
        <taxon>Cynara</taxon>
    </lineage>
</organism>
<dbReference type="InterPro" id="IPR033966">
    <property type="entry name" value="RuBisCO"/>
</dbReference>
<dbReference type="PANTHER" id="PTHR42704">
    <property type="entry name" value="RIBULOSE BISPHOSPHATE CARBOXYLASE"/>
    <property type="match status" value="1"/>
</dbReference>
<feature type="compositionally biased region" description="Basic and acidic residues" evidence="1">
    <location>
        <begin position="94"/>
        <end position="116"/>
    </location>
</feature>
<dbReference type="AlphaFoldDB" id="A0A103YCN2"/>
<dbReference type="GO" id="GO:0016984">
    <property type="term" value="F:ribulose-bisphosphate carboxylase activity"/>
    <property type="evidence" value="ECO:0007669"/>
    <property type="project" value="InterPro"/>
</dbReference>
<feature type="domain" description="Ribulose bisphosphate carboxylase large subunit C-terminal" evidence="2">
    <location>
        <begin position="2"/>
        <end position="53"/>
    </location>
</feature>
<dbReference type="SUPFAM" id="SSF51649">
    <property type="entry name" value="RuBisCo, C-terminal domain"/>
    <property type="match status" value="1"/>
</dbReference>
<sequence length="154" mass="17035">MLAKVLCMFGGDHIHYGTVVGKLEGEREITLGFVDLLRDDFIEKDRSRGIYFALLEACVQDRDEGCDHATEGNEIIREATKWSPELVKNVSIRGRAERERPRGTEGEPRGRAERESGVVGQPLTVGQPVTVTVAAGVVDTGEESEQQQQRVVDL</sequence>
<reference evidence="3 4" key="1">
    <citation type="journal article" date="2016" name="Sci. Rep.">
        <title>The genome sequence of the outbreeding globe artichoke constructed de novo incorporating a phase-aware low-pass sequencing strategy of F1 progeny.</title>
        <authorList>
            <person name="Scaglione D."/>
            <person name="Reyes-Chin-Wo S."/>
            <person name="Acquadro A."/>
            <person name="Froenicke L."/>
            <person name="Portis E."/>
            <person name="Beitel C."/>
            <person name="Tirone M."/>
            <person name="Mauro R."/>
            <person name="Lo Monaco A."/>
            <person name="Mauromicale G."/>
            <person name="Faccioli P."/>
            <person name="Cattivelli L."/>
            <person name="Rieseberg L."/>
            <person name="Michelmore R."/>
            <person name="Lanteri S."/>
        </authorList>
    </citation>
    <scope>NUCLEOTIDE SEQUENCE [LARGE SCALE GENOMIC DNA]</scope>
    <source>
        <strain evidence="3">2C</strain>
    </source>
</reference>
<dbReference type="PANTHER" id="PTHR42704:SF15">
    <property type="entry name" value="RIBULOSE BISPHOSPHATE CARBOXYLASE LARGE CHAIN"/>
    <property type="match status" value="1"/>
</dbReference>
<name>A0A103YCN2_CYNCS</name>
<dbReference type="Pfam" id="PF00016">
    <property type="entry name" value="RuBisCO_large"/>
    <property type="match status" value="1"/>
</dbReference>
<dbReference type="Proteomes" id="UP000243975">
    <property type="component" value="Unassembled WGS sequence"/>
</dbReference>
<evidence type="ECO:0000313" key="3">
    <source>
        <dbReference type="EMBL" id="KVI06653.1"/>
    </source>
</evidence>
<dbReference type="STRING" id="59895.A0A103YCN2"/>
<comment type="caution">
    <text evidence="3">The sequence shown here is derived from an EMBL/GenBank/DDBJ whole genome shotgun (WGS) entry which is preliminary data.</text>
</comment>
<dbReference type="Gene3D" id="3.20.20.110">
    <property type="entry name" value="Ribulose bisphosphate carboxylase, large subunit, C-terminal domain"/>
    <property type="match status" value="1"/>
</dbReference>
<proteinExistence type="predicted"/>
<evidence type="ECO:0000259" key="2">
    <source>
        <dbReference type="Pfam" id="PF00016"/>
    </source>
</evidence>
<feature type="region of interest" description="Disordered" evidence="1">
    <location>
        <begin position="92"/>
        <end position="125"/>
    </location>
</feature>